<feature type="domain" description="DUF3817" evidence="7">
    <location>
        <begin position="27"/>
        <end position="112"/>
    </location>
</feature>
<dbReference type="Proteomes" id="UP000597989">
    <property type="component" value="Unassembled WGS sequence"/>
</dbReference>
<comment type="caution">
    <text evidence="8">The sequence shown here is derived from an EMBL/GenBank/DDBJ whole genome shotgun (WGS) entry which is preliminary data.</text>
</comment>
<evidence type="ECO:0000313" key="9">
    <source>
        <dbReference type="Proteomes" id="UP000597989"/>
    </source>
</evidence>
<proteinExistence type="predicted"/>
<keyword evidence="4 6" id="KW-1133">Transmembrane helix</keyword>
<dbReference type="PANTHER" id="PTHR40077:SF1">
    <property type="entry name" value="MEMBRANE PROTEIN"/>
    <property type="match status" value="1"/>
</dbReference>
<evidence type="ECO:0000256" key="6">
    <source>
        <dbReference type="SAM" id="Phobius"/>
    </source>
</evidence>
<gene>
    <name evidence="8" type="ORF">GCM10011581_07230</name>
</gene>
<protein>
    <recommendedName>
        <fullName evidence="7">DUF3817 domain-containing protein</fullName>
    </recommendedName>
</protein>
<keyword evidence="2" id="KW-1003">Cell membrane</keyword>
<evidence type="ECO:0000259" key="7">
    <source>
        <dbReference type="Pfam" id="PF12823"/>
    </source>
</evidence>
<keyword evidence="5 6" id="KW-0472">Membrane</keyword>
<dbReference type="Pfam" id="PF12823">
    <property type="entry name" value="DUF3817"/>
    <property type="match status" value="1"/>
</dbReference>
<evidence type="ECO:0000256" key="1">
    <source>
        <dbReference type="ARBA" id="ARBA00004651"/>
    </source>
</evidence>
<feature type="transmembrane region" description="Helical" evidence="6">
    <location>
        <begin position="88"/>
        <end position="107"/>
    </location>
</feature>
<evidence type="ECO:0000256" key="5">
    <source>
        <dbReference type="ARBA" id="ARBA00023136"/>
    </source>
</evidence>
<sequence length="139" mass="15598">MTAATGHTRKEVRWNGSGCDVPRTYAGWFRLVAIAEAFSWIGLLVAMAFKYGLHLSLGVTVMGWVHGLVFTAYVVACLVVFSPLRWRFGVLVLAVVASVPPLASLWFERWANKRGLLVEPDSDEPTFWGRVRYALRELN</sequence>
<accession>A0A917N920</accession>
<evidence type="ECO:0000256" key="3">
    <source>
        <dbReference type="ARBA" id="ARBA00022692"/>
    </source>
</evidence>
<dbReference type="EMBL" id="BMMT01000002">
    <property type="protein sequence ID" value="GGI72816.1"/>
    <property type="molecule type" value="Genomic_DNA"/>
</dbReference>
<dbReference type="PANTHER" id="PTHR40077">
    <property type="entry name" value="MEMBRANE PROTEIN-RELATED"/>
    <property type="match status" value="1"/>
</dbReference>
<dbReference type="AlphaFoldDB" id="A0A917N920"/>
<keyword evidence="3 6" id="KW-0812">Transmembrane</keyword>
<feature type="transmembrane region" description="Helical" evidence="6">
    <location>
        <begin position="28"/>
        <end position="49"/>
    </location>
</feature>
<organism evidence="8 9">
    <name type="scientific">Saccharopolyspora thermophila</name>
    <dbReference type="NCBI Taxonomy" id="89367"/>
    <lineage>
        <taxon>Bacteria</taxon>
        <taxon>Bacillati</taxon>
        <taxon>Actinomycetota</taxon>
        <taxon>Actinomycetes</taxon>
        <taxon>Pseudonocardiales</taxon>
        <taxon>Pseudonocardiaceae</taxon>
        <taxon>Saccharopolyspora</taxon>
    </lineage>
</organism>
<dbReference type="InterPro" id="IPR023845">
    <property type="entry name" value="DUF3817_TM"/>
</dbReference>
<dbReference type="NCBIfam" id="TIGR03954">
    <property type="entry name" value="integ_memb_HG"/>
    <property type="match status" value="1"/>
</dbReference>
<feature type="transmembrane region" description="Helical" evidence="6">
    <location>
        <begin position="61"/>
        <end position="82"/>
    </location>
</feature>
<evidence type="ECO:0000256" key="4">
    <source>
        <dbReference type="ARBA" id="ARBA00022989"/>
    </source>
</evidence>
<reference evidence="8 9" key="1">
    <citation type="journal article" date="2014" name="Int. J. Syst. Evol. Microbiol.">
        <title>Complete genome sequence of Corynebacterium casei LMG S-19264T (=DSM 44701T), isolated from a smear-ripened cheese.</title>
        <authorList>
            <consortium name="US DOE Joint Genome Institute (JGI-PGF)"/>
            <person name="Walter F."/>
            <person name="Albersmeier A."/>
            <person name="Kalinowski J."/>
            <person name="Ruckert C."/>
        </authorList>
    </citation>
    <scope>NUCLEOTIDE SEQUENCE [LARGE SCALE GENOMIC DNA]</scope>
    <source>
        <strain evidence="8 9">CGMCC 4.7206</strain>
    </source>
</reference>
<comment type="subcellular location">
    <subcellularLocation>
        <location evidence="1">Cell membrane</location>
        <topology evidence="1">Multi-pass membrane protein</topology>
    </subcellularLocation>
</comment>
<evidence type="ECO:0000313" key="8">
    <source>
        <dbReference type="EMBL" id="GGI72816.1"/>
    </source>
</evidence>
<dbReference type="GO" id="GO:0005886">
    <property type="term" value="C:plasma membrane"/>
    <property type="evidence" value="ECO:0007669"/>
    <property type="project" value="UniProtKB-SubCell"/>
</dbReference>
<name>A0A917N920_9PSEU</name>
<evidence type="ECO:0000256" key="2">
    <source>
        <dbReference type="ARBA" id="ARBA00022475"/>
    </source>
</evidence>